<protein>
    <submittedName>
        <fullName evidence="1">Uncharacterized protein</fullName>
    </submittedName>
</protein>
<keyword evidence="2" id="KW-1185">Reference proteome</keyword>
<dbReference type="Proteomes" id="UP000887159">
    <property type="component" value="Unassembled WGS sequence"/>
</dbReference>
<organism evidence="1 2">
    <name type="scientific">Trichonephila clavipes</name>
    <name type="common">Golden silk orbweaver</name>
    <name type="synonym">Nephila clavipes</name>
    <dbReference type="NCBI Taxonomy" id="2585209"/>
    <lineage>
        <taxon>Eukaryota</taxon>
        <taxon>Metazoa</taxon>
        <taxon>Ecdysozoa</taxon>
        <taxon>Arthropoda</taxon>
        <taxon>Chelicerata</taxon>
        <taxon>Arachnida</taxon>
        <taxon>Araneae</taxon>
        <taxon>Araneomorphae</taxon>
        <taxon>Entelegynae</taxon>
        <taxon>Araneoidea</taxon>
        <taxon>Nephilidae</taxon>
        <taxon>Trichonephila</taxon>
    </lineage>
</organism>
<proteinExistence type="predicted"/>
<reference evidence="1" key="1">
    <citation type="submission" date="2020-08" db="EMBL/GenBank/DDBJ databases">
        <title>Multicomponent nature underlies the extraordinary mechanical properties of spider dragline silk.</title>
        <authorList>
            <person name="Kono N."/>
            <person name="Nakamura H."/>
            <person name="Mori M."/>
            <person name="Yoshida Y."/>
            <person name="Ohtoshi R."/>
            <person name="Malay A.D."/>
            <person name="Moran D.A.P."/>
            <person name="Tomita M."/>
            <person name="Numata K."/>
            <person name="Arakawa K."/>
        </authorList>
    </citation>
    <scope>NUCLEOTIDE SEQUENCE</scope>
</reference>
<evidence type="ECO:0000313" key="1">
    <source>
        <dbReference type="EMBL" id="GFX95787.1"/>
    </source>
</evidence>
<dbReference type="EMBL" id="BMAU01021189">
    <property type="protein sequence ID" value="GFX95787.1"/>
    <property type="molecule type" value="Genomic_DNA"/>
</dbReference>
<gene>
    <name evidence="1" type="ORF">TNCV_2083671</name>
</gene>
<comment type="caution">
    <text evidence="1">The sequence shown here is derived from an EMBL/GenBank/DDBJ whole genome shotgun (WGS) entry which is preliminary data.</text>
</comment>
<name>A0A8X6RVG1_TRICX</name>
<sequence length="82" mass="9360">MVKCSLGDPAPFDPWIGTVAVKLDLITRWLRVRDHNQLATTTTRVVLELSCIHSKAVSVEHLTNQRLHLGRDEVSDWLNTQR</sequence>
<evidence type="ECO:0000313" key="2">
    <source>
        <dbReference type="Proteomes" id="UP000887159"/>
    </source>
</evidence>
<accession>A0A8X6RVG1</accession>
<dbReference type="AlphaFoldDB" id="A0A8X6RVG1"/>